<protein>
    <submittedName>
        <fullName evidence="1">Uncharacterized protein</fullName>
    </submittedName>
</protein>
<sequence>MCRAKHGFEFCQKLSIACAQFTKVTIPTLVMDRFYKLPEVVTKCVSEGNHLPTYLPTYLLDIVRNNRENVF</sequence>
<proteinExistence type="predicted"/>
<dbReference type="EMBL" id="UYRR01018543">
    <property type="protein sequence ID" value="VDK29467.1"/>
    <property type="molecule type" value="Genomic_DNA"/>
</dbReference>
<keyword evidence="2" id="KW-1185">Reference proteome</keyword>
<dbReference type="AlphaFoldDB" id="A0A3P6P8N4"/>
<gene>
    <name evidence="1" type="ORF">ASIM_LOCUS7559</name>
</gene>
<name>A0A3P6P8N4_ANISI</name>
<evidence type="ECO:0000313" key="1">
    <source>
        <dbReference type="EMBL" id="VDK29467.1"/>
    </source>
</evidence>
<evidence type="ECO:0000313" key="2">
    <source>
        <dbReference type="Proteomes" id="UP000267096"/>
    </source>
</evidence>
<dbReference type="Proteomes" id="UP000267096">
    <property type="component" value="Unassembled WGS sequence"/>
</dbReference>
<organism evidence="1 2">
    <name type="scientific">Anisakis simplex</name>
    <name type="common">Herring worm</name>
    <dbReference type="NCBI Taxonomy" id="6269"/>
    <lineage>
        <taxon>Eukaryota</taxon>
        <taxon>Metazoa</taxon>
        <taxon>Ecdysozoa</taxon>
        <taxon>Nematoda</taxon>
        <taxon>Chromadorea</taxon>
        <taxon>Rhabditida</taxon>
        <taxon>Spirurina</taxon>
        <taxon>Ascaridomorpha</taxon>
        <taxon>Ascaridoidea</taxon>
        <taxon>Anisakidae</taxon>
        <taxon>Anisakis</taxon>
        <taxon>Anisakis simplex complex</taxon>
    </lineage>
</organism>
<accession>A0A3P6P8N4</accession>
<reference evidence="1 2" key="1">
    <citation type="submission" date="2018-11" db="EMBL/GenBank/DDBJ databases">
        <authorList>
            <consortium name="Pathogen Informatics"/>
        </authorList>
    </citation>
    <scope>NUCLEOTIDE SEQUENCE [LARGE SCALE GENOMIC DNA]</scope>
</reference>